<keyword evidence="2 4" id="KW-0012">Acyltransferase</keyword>
<organism evidence="4">
    <name type="scientific">mine drainage metagenome</name>
    <dbReference type="NCBI Taxonomy" id="410659"/>
    <lineage>
        <taxon>unclassified sequences</taxon>
        <taxon>metagenomes</taxon>
        <taxon>ecological metagenomes</taxon>
    </lineage>
</organism>
<feature type="domain" description="Phospholipid/glycerol acyltransferase" evidence="3">
    <location>
        <begin position="41"/>
        <end position="159"/>
    </location>
</feature>
<dbReference type="PANTHER" id="PTHR10434">
    <property type="entry name" value="1-ACYL-SN-GLYCEROL-3-PHOSPHATE ACYLTRANSFERASE"/>
    <property type="match status" value="1"/>
</dbReference>
<keyword evidence="1 4" id="KW-0808">Transferase</keyword>
<name>A0A1J5PFY9_9ZZZZ</name>
<dbReference type="PANTHER" id="PTHR10434:SF55">
    <property type="entry name" value="POSSIBLE ACYLTRANSFERASE"/>
    <property type="match status" value="1"/>
</dbReference>
<dbReference type="SUPFAM" id="SSF69593">
    <property type="entry name" value="Glycerol-3-phosphate (1)-acyltransferase"/>
    <property type="match status" value="1"/>
</dbReference>
<dbReference type="EC" id="2.3.1.-" evidence="4"/>
<dbReference type="GO" id="GO:0006654">
    <property type="term" value="P:phosphatidic acid biosynthetic process"/>
    <property type="evidence" value="ECO:0007669"/>
    <property type="project" value="TreeGrafter"/>
</dbReference>
<dbReference type="CDD" id="cd07989">
    <property type="entry name" value="LPLAT_AGPAT-like"/>
    <property type="match status" value="1"/>
</dbReference>
<reference evidence="4" key="1">
    <citation type="submission" date="2016-10" db="EMBL/GenBank/DDBJ databases">
        <title>Sequence of Gallionella enrichment culture.</title>
        <authorList>
            <person name="Poehlein A."/>
            <person name="Muehling M."/>
            <person name="Daniel R."/>
        </authorList>
    </citation>
    <scope>NUCLEOTIDE SEQUENCE</scope>
</reference>
<comment type="caution">
    <text evidence="4">The sequence shown here is derived from an EMBL/GenBank/DDBJ whole genome shotgun (WGS) entry which is preliminary data.</text>
</comment>
<proteinExistence type="predicted"/>
<dbReference type="EC" id="2.3.1.51" evidence="4"/>
<dbReference type="GO" id="GO:0003841">
    <property type="term" value="F:1-acylglycerol-3-phosphate O-acyltransferase activity"/>
    <property type="evidence" value="ECO:0007669"/>
    <property type="project" value="UniProtKB-EC"/>
</dbReference>
<dbReference type="GO" id="GO:0005886">
    <property type="term" value="C:plasma membrane"/>
    <property type="evidence" value="ECO:0007669"/>
    <property type="project" value="TreeGrafter"/>
</dbReference>
<evidence type="ECO:0000256" key="1">
    <source>
        <dbReference type="ARBA" id="ARBA00022679"/>
    </source>
</evidence>
<accession>A0A1J5PFY9</accession>
<dbReference type="AlphaFoldDB" id="A0A1J5PFY9"/>
<dbReference type="EMBL" id="MLJW01004154">
    <property type="protein sequence ID" value="OIQ70537.1"/>
    <property type="molecule type" value="Genomic_DNA"/>
</dbReference>
<evidence type="ECO:0000313" key="4">
    <source>
        <dbReference type="EMBL" id="OIQ70537.1"/>
    </source>
</evidence>
<gene>
    <name evidence="4" type="primary">plsC_22</name>
    <name evidence="4" type="ORF">GALL_478500</name>
</gene>
<dbReference type="SMART" id="SM00563">
    <property type="entry name" value="PlsC"/>
    <property type="match status" value="1"/>
</dbReference>
<dbReference type="Pfam" id="PF01553">
    <property type="entry name" value="Acyltransferase"/>
    <property type="match status" value="1"/>
</dbReference>
<evidence type="ECO:0000256" key="2">
    <source>
        <dbReference type="ARBA" id="ARBA00023315"/>
    </source>
</evidence>
<dbReference type="InterPro" id="IPR002123">
    <property type="entry name" value="Plipid/glycerol_acylTrfase"/>
</dbReference>
<protein>
    <submittedName>
        <fullName evidence="4">1-acyl-sn-glycerol-3-phosphate acyltransferase</fullName>
        <ecNumber evidence="4">2.3.1.-</ecNumber>
        <ecNumber evidence="4">2.3.1.51</ecNumber>
    </submittedName>
</protein>
<evidence type="ECO:0000259" key="3">
    <source>
        <dbReference type="SMART" id="SM00563"/>
    </source>
</evidence>
<sequence length="247" mass="27333">MAIAKVHGWYRFAAGVIRPILFLVTRRDWQGAENIPESGPAIVVVNHISYMDPLVFAHFIFDNGRAPKFLGKESLFGIPFIGRVLRGAGQIPVYRESKNARQALLAAVDALKNGELIGIYPEATITRDPDLWPMLGKTGAARLALMSGAPVIPCAQWGAQYLLPPYSKRLHLFPPKLVHVHAGPPIDLSQWQGRADDQEALLEATAKIISTITAMVAEIRQEIPPATPFDWRTSKLPRTGNFKKEIK</sequence>